<name>A0A1E7DQM8_9BACI</name>
<dbReference type="EMBL" id="MAMP01000020">
    <property type="protein sequence ID" value="OES45363.1"/>
    <property type="molecule type" value="Genomic_DNA"/>
</dbReference>
<dbReference type="Proteomes" id="UP000095658">
    <property type="component" value="Unassembled WGS sequence"/>
</dbReference>
<evidence type="ECO:0000256" key="1">
    <source>
        <dbReference type="SAM" id="SignalP"/>
    </source>
</evidence>
<proteinExistence type="predicted"/>
<dbReference type="PROSITE" id="PS51257">
    <property type="entry name" value="PROKAR_LIPOPROTEIN"/>
    <property type="match status" value="1"/>
</dbReference>
<evidence type="ECO:0008006" key="4">
    <source>
        <dbReference type="Google" id="ProtNLM"/>
    </source>
</evidence>
<protein>
    <recommendedName>
        <fullName evidence="4">Lipoprotein</fullName>
    </recommendedName>
</protein>
<evidence type="ECO:0000313" key="3">
    <source>
        <dbReference type="Proteomes" id="UP000095658"/>
    </source>
</evidence>
<feature type="signal peptide" evidence="1">
    <location>
        <begin position="1"/>
        <end position="21"/>
    </location>
</feature>
<keyword evidence="1" id="KW-0732">Signal</keyword>
<evidence type="ECO:0000313" key="2">
    <source>
        <dbReference type="EMBL" id="OES45363.1"/>
    </source>
</evidence>
<comment type="caution">
    <text evidence="2">The sequence shown here is derived from an EMBL/GenBank/DDBJ whole genome shotgun (WGS) entry which is preliminary data.</text>
</comment>
<organism evidence="2 3">
    <name type="scientific">Domibacillus iocasae</name>
    <dbReference type="NCBI Taxonomy" id="1714016"/>
    <lineage>
        <taxon>Bacteria</taxon>
        <taxon>Bacillati</taxon>
        <taxon>Bacillota</taxon>
        <taxon>Bacilli</taxon>
        <taxon>Bacillales</taxon>
        <taxon>Bacillaceae</taxon>
        <taxon>Domibacillus</taxon>
    </lineage>
</organism>
<accession>A0A1E7DQM8</accession>
<reference evidence="2 3" key="1">
    <citation type="submission" date="2016-06" db="EMBL/GenBank/DDBJ databases">
        <title>Domibacillus iocasae genome sequencing.</title>
        <authorList>
            <person name="Verma A."/>
            <person name="Pal Y."/>
            <person name="Ojha A.K."/>
            <person name="Krishnamurthi S."/>
        </authorList>
    </citation>
    <scope>NUCLEOTIDE SEQUENCE [LARGE SCALE GENOMIC DNA]</scope>
    <source>
        <strain evidence="2 3">DSM 29979</strain>
    </source>
</reference>
<gene>
    <name evidence="2" type="ORF">BA724_05000</name>
</gene>
<sequence length="113" mass="12819">MSKMIASVLGALFFIAGCSHSSEEAYAAIVFIDGKDYIGQNLLTDNKFTVKEKVGEVKQRLDKDIRPEEEWSSNAFEEESEIYSVNEKDNVFLIKVEEDKYQILTSKAEDAEL</sequence>
<dbReference type="RefSeq" id="WP_069938244.1">
    <property type="nucleotide sequence ID" value="NZ_MAMP01000020.1"/>
</dbReference>
<keyword evidence="3" id="KW-1185">Reference proteome</keyword>
<feature type="chain" id="PRO_5039056530" description="Lipoprotein" evidence="1">
    <location>
        <begin position="22"/>
        <end position="113"/>
    </location>
</feature>
<dbReference type="AlphaFoldDB" id="A0A1E7DQM8"/>